<organism evidence="2 3">
    <name type="scientific">Solanum verrucosum</name>
    <dbReference type="NCBI Taxonomy" id="315347"/>
    <lineage>
        <taxon>Eukaryota</taxon>
        <taxon>Viridiplantae</taxon>
        <taxon>Streptophyta</taxon>
        <taxon>Embryophyta</taxon>
        <taxon>Tracheophyta</taxon>
        <taxon>Spermatophyta</taxon>
        <taxon>Magnoliopsida</taxon>
        <taxon>eudicotyledons</taxon>
        <taxon>Gunneridae</taxon>
        <taxon>Pentapetalae</taxon>
        <taxon>asterids</taxon>
        <taxon>lamiids</taxon>
        <taxon>Solanales</taxon>
        <taxon>Solanaceae</taxon>
        <taxon>Solanoideae</taxon>
        <taxon>Solaneae</taxon>
        <taxon>Solanum</taxon>
    </lineage>
</organism>
<evidence type="ECO:0000313" key="2">
    <source>
        <dbReference type="EMBL" id="WMV09842.1"/>
    </source>
</evidence>
<dbReference type="Pfam" id="PF24626">
    <property type="entry name" value="SH3_Tf2-1"/>
    <property type="match status" value="1"/>
</dbReference>
<keyword evidence="3" id="KW-1185">Reference proteome</keyword>
<gene>
    <name evidence="2" type="ORF">MTR67_003227</name>
</gene>
<dbReference type="Proteomes" id="UP001234989">
    <property type="component" value="Chromosome 1"/>
</dbReference>
<reference evidence="2" key="1">
    <citation type="submission" date="2023-08" db="EMBL/GenBank/DDBJ databases">
        <title>A de novo genome assembly of Solanum verrucosum Schlechtendal, a Mexican diploid species geographically isolated from the other diploid A-genome species in potato relatives.</title>
        <authorList>
            <person name="Hosaka K."/>
        </authorList>
    </citation>
    <scope>NUCLEOTIDE SEQUENCE</scope>
    <source>
        <tissue evidence="2">Young leaves</tissue>
    </source>
</reference>
<dbReference type="AlphaFoldDB" id="A0AAF0PSG1"/>
<dbReference type="PANTHER" id="PTHR46148:SF60">
    <property type="entry name" value="CHROMO DOMAIN-CONTAINING PROTEIN"/>
    <property type="match status" value="1"/>
</dbReference>
<protein>
    <recommendedName>
        <fullName evidence="1">Tf2-1-like SH3-like domain-containing protein</fullName>
    </recommendedName>
</protein>
<evidence type="ECO:0000259" key="1">
    <source>
        <dbReference type="Pfam" id="PF24626"/>
    </source>
</evidence>
<dbReference type="PANTHER" id="PTHR46148">
    <property type="entry name" value="CHROMO DOMAIN-CONTAINING PROTEIN"/>
    <property type="match status" value="1"/>
</dbReference>
<dbReference type="InterPro" id="IPR056924">
    <property type="entry name" value="SH3_Tf2-1"/>
</dbReference>
<accession>A0AAF0PSG1</accession>
<feature type="domain" description="Tf2-1-like SH3-like" evidence="1">
    <location>
        <begin position="71"/>
        <end position="134"/>
    </location>
</feature>
<name>A0AAF0PSG1_SOLVR</name>
<dbReference type="EMBL" id="CP133612">
    <property type="protein sequence ID" value="WMV09842.1"/>
    <property type="molecule type" value="Genomic_DNA"/>
</dbReference>
<evidence type="ECO:0000313" key="3">
    <source>
        <dbReference type="Proteomes" id="UP001234989"/>
    </source>
</evidence>
<sequence length="335" mass="38779">MAPFKALYGRGCRLPIGWFEAGEVKTLEVDLVKDAQYKVNSIQHKLLATQSRQKKYADHKVRDMAFQTCENVLLKVSPMKGVMRFDKKGKLSPRYIGPFKILEHVRPVAYRLALPPNLSGVHLIFHVSMLKRYHGDGDYIIKWDSLVLDKDLYYKEEPIEILDRHIWKLRTKDIKSLKVQWKHRPVEKAAWETDKDMRDKYPQLFVDSGMTWLSPYYTRLKCNTKSITLEIPGREILEWEGVYNPKLAKIISSIRARKLVGHGCLAYLAHIPDVEVESPSIESIPIVSEFKGVFSTDLSELRELKAQIQELLDKGFIVLVFPRRVLMSCCYEEGG</sequence>
<proteinExistence type="predicted"/>